<keyword evidence="2" id="KW-1185">Reference proteome</keyword>
<proteinExistence type="predicted"/>
<gene>
    <name evidence="1" type="ORF">FIBSPDRAFT_865805</name>
</gene>
<sequence>MERLESLMHDTNDTCAALRASLTDAIKVCPPFLRANQVAGNDLTSITIEICLIKLSLIRAKAHASLYGVKSPINSAAAMPQALSTAQSRMKEDERRLVAEDRALNKELSEYTRLLELVDGPDGGFAQVVEDWMTIHKETEECRRDLRRLGWTGD</sequence>
<evidence type="ECO:0000313" key="2">
    <source>
        <dbReference type="Proteomes" id="UP000076532"/>
    </source>
</evidence>
<dbReference type="OrthoDB" id="3244737at2759"/>
<evidence type="ECO:0000313" key="1">
    <source>
        <dbReference type="EMBL" id="KZP16663.1"/>
    </source>
</evidence>
<reference evidence="1 2" key="1">
    <citation type="journal article" date="2016" name="Mol. Biol. Evol.">
        <title>Comparative Genomics of Early-Diverging Mushroom-Forming Fungi Provides Insights into the Origins of Lignocellulose Decay Capabilities.</title>
        <authorList>
            <person name="Nagy L.G."/>
            <person name="Riley R."/>
            <person name="Tritt A."/>
            <person name="Adam C."/>
            <person name="Daum C."/>
            <person name="Floudas D."/>
            <person name="Sun H."/>
            <person name="Yadav J.S."/>
            <person name="Pangilinan J."/>
            <person name="Larsson K.H."/>
            <person name="Matsuura K."/>
            <person name="Barry K."/>
            <person name="Labutti K."/>
            <person name="Kuo R."/>
            <person name="Ohm R.A."/>
            <person name="Bhattacharya S.S."/>
            <person name="Shirouzu T."/>
            <person name="Yoshinaga Y."/>
            <person name="Martin F.M."/>
            <person name="Grigoriev I.V."/>
            <person name="Hibbett D.S."/>
        </authorList>
    </citation>
    <scope>NUCLEOTIDE SEQUENCE [LARGE SCALE GENOMIC DNA]</scope>
    <source>
        <strain evidence="1 2">CBS 109695</strain>
    </source>
</reference>
<dbReference type="Proteomes" id="UP000076532">
    <property type="component" value="Unassembled WGS sequence"/>
</dbReference>
<accession>A0A166FCM5</accession>
<name>A0A166FCM5_9AGAM</name>
<organism evidence="1 2">
    <name type="scientific">Athelia psychrophila</name>
    <dbReference type="NCBI Taxonomy" id="1759441"/>
    <lineage>
        <taxon>Eukaryota</taxon>
        <taxon>Fungi</taxon>
        <taxon>Dikarya</taxon>
        <taxon>Basidiomycota</taxon>
        <taxon>Agaricomycotina</taxon>
        <taxon>Agaricomycetes</taxon>
        <taxon>Agaricomycetidae</taxon>
        <taxon>Atheliales</taxon>
        <taxon>Atheliaceae</taxon>
        <taxon>Athelia</taxon>
    </lineage>
</organism>
<dbReference type="AlphaFoldDB" id="A0A166FCM5"/>
<dbReference type="EMBL" id="KV417591">
    <property type="protein sequence ID" value="KZP16663.1"/>
    <property type="molecule type" value="Genomic_DNA"/>
</dbReference>
<protein>
    <submittedName>
        <fullName evidence="1">Uncharacterized protein</fullName>
    </submittedName>
</protein>